<evidence type="ECO:0000256" key="2">
    <source>
        <dbReference type="SAM" id="Phobius"/>
    </source>
</evidence>
<dbReference type="Gene3D" id="3.30.40.10">
    <property type="entry name" value="Zinc/RING finger domain, C3HC4 (zinc finger)"/>
    <property type="match status" value="1"/>
</dbReference>
<dbReference type="AlphaFoldDB" id="A0A9D4Z0U9"/>
<evidence type="ECO:0000313" key="4">
    <source>
        <dbReference type="EMBL" id="KAI3436486.1"/>
    </source>
</evidence>
<evidence type="ECO:0000256" key="1">
    <source>
        <dbReference type="SAM" id="MobiDB-lite"/>
    </source>
</evidence>
<feature type="region of interest" description="Disordered" evidence="1">
    <location>
        <begin position="179"/>
        <end position="207"/>
    </location>
</feature>
<keyword evidence="2" id="KW-0472">Membrane</keyword>
<reference evidence="4" key="2">
    <citation type="submission" date="2020-11" db="EMBL/GenBank/DDBJ databases">
        <authorList>
            <person name="Cecchin M."/>
            <person name="Marcolungo L."/>
            <person name="Rossato M."/>
            <person name="Girolomoni L."/>
            <person name="Cosentino E."/>
            <person name="Cuine S."/>
            <person name="Li-Beisson Y."/>
            <person name="Delledonne M."/>
            <person name="Ballottari M."/>
        </authorList>
    </citation>
    <scope>NUCLEOTIDE SEQUENCE</scope>
    <source>
        <strain evidence="4">211/11P</strain>
        <tissue evidence="4">Whole cell</tissue>
    </source>
</reference>
<comment type="caution">
    <text evidence="4">The sequence shown here is derived from an EMBL/GenBank/DDBJ whole genome shotgun (WGS) entry which is preliminary data.</text>
</comment>
<protein>
    <recommendedName>
        <fullName evidence="6">RING-type domain-containing protein</fullName>
    </recommendedName>
</protein>
<dbReference type="Proteomes" id="UP001055712">
    <property type="component" value="Unassembled WGS sequence"/>
</dbReference>
<feature type="signal peptide" evidence="3">
    <location>
        <begin position="1"/>
        <end position="17"/>
    </location>
</feature>
<evidence type="ECO:0000256" key="3">
    <source>
        <dbReference type="SAM" id="SignalP"/>
    </source>
</evidence>
<dbReference type="SUPFAM" id="SSF57850">
    <property type="entry name" value="RING/U-box"/>
    <property type="match status" value="1"/>
</dbReference>
<feature type="transmembrane region" description="Helical" evidence="2">
    <location>
        <begin position="294"/>
        <end position="318"/>
    </location>
</feature>
<dbReference type="OrthoDB" id="252722at2759"/>
<feature type="region of interest" description="Disordered" evidence="1">
    <location>
        <begin position="461"/>
        <end position="483"/>
    </location>
</feature>
<name>A0A9D4Z0U9_CHLVU</name>
<organism evidence="4 5">
    <name type="scientific">Chlorella vulgaris</name>
    <name type="common">Green alga</name>
    <dbReference type="NCBI Taxonomy" id="3077"/>
    <lineage>
        <taxon>Eukaryota</taxon>
        <taxon>Viridiplantae</taxon>
        <taxon>Chlorophyta</taxon>
        <taxon>core chlorophytes</taxon>
        <taxon>Trebouxiophyceae</taxon>
        <taxon>Chlorellales</taxon>
        <taxon>Chlorellaceae</taxon>
        <taxon>Chlorella clade</taxon>
        <taxon>Chlorella</taxon>
    </lineage>
</organism>
<sequence>MYLAFLVCLAVVYPVGADLEVTLAPSSCVVLALTDHLHSGPDGSPMHVTASTGSGRDGGACLRVSGLELDSGSKGPAPAACRFPAVTFLQPNSALSRLVPRASAIPQSGGAFLTIESACHNPALLTLHFASIEWLGSSSSRPYGIHAAGHRKLLHRVLTQALAPGEAGNASVAFLPSNVPRPSAVPRPGHTAAQNTSSSDKYTPAQQPVAALNSTTAPLNRTAAPLNPGAGAALSNATNNSTERLACCCRYVSGALPYDPQQYTGRTCCCGRYRTCCGGNSLLSQLCGNRSTCGVMLIVVSVVCVFIVSVCIMGGFCWRRRRRSRAAVAAAGGSGVELPVTSSQRRAAAEEECRTILALPSEKLEEMLVGPAPAELWGTAVECSICLDAFEVNEDNWRLFPCPTHHGACSNCTVDLVKHNRCRVPDQKRVVRCPLCRELAVVPHSLLPAELILELAKPPSSRRSSQRRSSSTVATVAVPASPL</sequence>
<proteinExistence type="predicted"/>
<feature type="chain" id="PRO_5039414785" description="RING-type domain-containing protein" evidence="3">
    <location>
        <begin position="18"/>
        <end position="483"/>
    </location>
</feature>
<keyword evidence="2" id="KW-0812">Transmembrane</keyword>
<dbReference type="EMBL" id="SIDB01000002">
    <property type="protein sequence ID" value="KAI3436486.1"/>
    <property type="molecule type" value="Genomic_DNA"/>
</dbReference>
<keyword evidence="5" id="KW-1185">Reference proteome</keyword>
<dbReference type="InterPro" id="IPR013083">
    <property type="entry name" value="Znf_RING/FYVE/PHD"/>
</dbReference>
<evidence type="ECO:0008006" key="6">
    <source>
        <dbReference type="Google" id="ProtNLM"/>
    </source>
</evidence>
<keyword evidence="3" id="KW-0732">Signal</keyword>
<feature type="compositionally biased region" description="Low complexity" evidence="1">
    <location>
        <begin position="461"/>
        <end position="471"/>
    </location>
</feature>
<gene>
    <name evidence="4" type="ORF">D9Q98_005903</name>
</gene>
<feature type="compositionally biased region" description="Polar residues" evidence="1">
    <location>
        <begin position="192"/>
        <end position="207"/>
    </location>
</feature>
<accession>A0A9D4Z0U9</accession>
<evidence type="ECO:0000313" key="5">
    <source>
        <dbReference type="Proteomes" id="UP001055712"/>
    </source>
</evidence>
<reference evidence="4" key="1">
    <citation type="journal article" date="2019" name="Plant J.">
        <title>Chlorella vulgaris genome assembly and annotation reveals the molecular basis for metabolic acclimation to high light conditions.</title>
        <authorList>
            <person name="Cecchin M."/>
            <person name="Marcolungo L."/>
            <person name="Rossato M."/>
            <person name="Girolomoni L."/>
            <person name="Cosentino E."/>
            <person name="Cuine S."/>
            <person name="Li-Beisson Y."/>
            <person name="Delledonne M."/>
            <person name="Ballottari M."/>
        </authorList>
    </citation>
    <scope>NUCLEOTIDE SEQUENCE</scope>
    <source>
        <strain evidence="4">211/11P</strain>
    </source>
</reference>
<keyword evidence="2" id="KW-1133">Transmembrane helix</keyword>